<dbReference type="SMART" id="SM00066">
    <property type="entry name" value="GAL4"/>
    <property type="match status" value="1"/>
</dbReference>
<feature type="region of interest" description="Disordered" evidence="1">
    <location>
        <begin position="69"/>
        <end position="111"/>
    </location>
</feature>
<proteinExistence type="predicted"/>
<dbReference type="GO" id="GO:0008270">
    <property type="term" value="F:zinc ion binding"/>
    <property type="evidence" value="ECO:0007669"/>
    <property type="project" value="InterPro"/>
</dbReference>
<dbReference type="Gene3D" id="4.10.240.10">
    <property type="entry name" value="Zn(2)-C6 fungal-type DNA-binding domain"/>
    <property type="match status" value="1"/>
</dbReference>
<dbReference type="EMBL" id="JACBPP010000004">
    <property type="protein sequence ID" value="KAF8002452.1"/>
    <property type="molecule type" value="Genomic_DNA"/>
</dbReference>
<dbReference type="InterPro" id="IPR036864">
    <property type="entry name" value="Zn2-C6_fun-type_DNA-bd_sf"/>
</dbReference>
<name>A0A8H7GTT3_9ASCO</name>
<comment type="caution">
    <text evidence="3">The sequence shown here is derived from an EMBL/GenBank/DDBJ whole genome shotgun (WGS) entry which is preliminary data.</text>
</comment>
<dbReference type="SUPFAM" id="SSF57701">
    <property type="entry name" value="Zn2/Cys6 DNA-binding domain"/>
    <property type="match status" value="1"/>
</dbReference>
<dbReference type="InterPro" id="IPR001138">
    <property type="entry name" value="Zn2Cys6_DnaBD"/>
</dbReference>
<organism evidence="3 4">
    <name type="scientific">Metschnikowia pulcherrima</name>
    <dbReference type="NCBI Taxonomy" id="27326"/>
    <lineage>
        <taxon>Eukaryota</taxon>
        <taxon>Fungi</taxon>
        <taxon>Dikarya</taxon>
        <taxon>Ascomycota</taxon>
        <taxon>Saccharomycotina</taxon>
        <taxon>Pichiomycetes</taxon>
        <taxon>Metschnikowiaceae</taxon>
        <taxon>Metschnikowia</taxon>
    </lineage>
</organism>
<dbReference type="AlphaFoldDB" id="A0A8H7GTT3"/>
<gene>
    <name evidence="3" type="ORF">HF325_003417</name>
</gene>
<dbReference type="PANTHER" id="PTHR47657">
    <property type="entry name" value="STEROL REGULATORY ELEMENT-BINDING PROTEIN ECM22"/>
    <property type="match status" value="1"/>
</dbReference>
<dbReference type="GO" id="GO:0000981">
    <property type="term" value="F:DNA-binding transcription factor activity, RNA polymerase II-specific"/>
    <property type="evidence" value="ECO:0007669"/>
    <property type="project" value="InterPro"/>
</dbReference>
<dbReference type="PROSITE" id="PS50048">
    <property type="entry name" value="ZN2_CY6_FUNGAL_2"/>
    <property type="match status" value="1"/>
</dbReference>
<protein>
    <recommendedName>
        <fullName evidence="2">Zn(2)-C6 fungal-type domain-containing protein</fullName>
    </recommendedName>
</protein>
<feature type="region of interest" description="Disordered" evidence="1">
    <location>
        <begin position="737"/>
        <end position="756"/>
    </location>
</feature>
<keyword evidence="4" id="KW-1185">Reference proteome</keyword>
<evidence type="ECO:0000313" key="3">
    <source>
        <dbReference type="EMBL" id="KAF8002452.1"/>
    </source>
</evidence>
<feature type="domain" description="Zn(2)-C6 fungal-type" evidence="2">
    <location>
        <begin position="19"/>
        <end position="49"/>
    </location>
</feature>
<accession>A0A8H7GTT3</accession>
<evidence type="ECO:0000256" key="1">
    <source>
        <dbReference type="SAM" id="MobiDB-lite"/>
    </source>
</evidence>
<dbReference type="Proteomes" id="UP000649328">
    <property type="component" value="Unassembled WGS sequence"/>
</dbReference>
<dbReference type="CDD" id="cd00067">
    <property type="entry name" value="GAL4"/>
    <property type="match status" value="1"/>
</dbReference>
<feature type="compositionally biased region" description="Low complexity" evidence="1">
    <location>
        <begin position="85"/>
        <end position="100"/>
    </location>
</feature>
<sequence>MTKDPKAPRRKKHKNSKLGCATCKRRRVKCQETLPECINCVKHGARCEYLDYSERQLEDFRKAKLENETKAVSMRRSPTENSAPSLESLSLGSTSRGLTLSKEHEHNASRSIVDGRSALADIFGRPPLRGSGYNPRNFLYPGVPLSALSHGEDLPWRSPVSPVDNEYFQASLADTQYGNTISSEIVLANERPMYESRDHSLDLAPIMYSSDVRQGFDNLLTEQDQQIIYPVYSFRKSVESQWSYNSSTSMPPFQNDDAEGNLDVTLPGNMDINGGKISGEGKGFSRMLPHAQTSSLTFKILEQEDMDFEARLLLYIVNLGPLISQGKAELQQIRGLYHAWLGHFICKAFDLSIMFLCLTNLTTNYLITNVFRGRQTHDLDSNEQVNLLRKTLLMHLIQHYAAVIKSLRCLLNKNSDPHLAASVSYLLSIMSIYDPEATLDSTVCFRDGMFSVLSYTLQLSKNNGHAPPPFVPVHMQLAANVVRTVYFPAYDPSFLDEYEVMLRRLGVTINSIKPSEILNLPTFKFIVEVYDDLWTFCQESLKVHIPAVNQNLDNIPFQLDVLFTMFPDSLTVRKSTDPLEKVLNLFFRLFRKAVYVVLPQVRFCFLRDFDSPLMLDVFPNSCDASVLSSLDSPENLCLVPDAYSRVLGELKVLSAYAIRVISFMNMRIAILYKNLVYSEKVRRLYPIDNIVDWKDSISNIQATRKEFQERIRLKETHIKSFNQTYISKVHYPRIVEPGSCETSPDEPDGEQSSPVEILSLNPYGLLEKDALPSLG</sequence>
<dbReference type="Pfam" id="PF00172">
    <property type="entry name" value="Zn_clus"/>
    <property type="match status" value="1"/>
</dbReference>
<dbReference type="InterPro" id="IPR052400">
    <property type="entry name" value="Zn2-C6_fungal_TF"/>
</dbReference>
<dbReference type="OrthoDB" id="416217at2759"/>
<evidence type="ECO:0000259" key="2">
    <source>
        <dbReference type="PROSITE" id="PS50048"/>
    </source>
</evidence>
<evidence type="ECO:0000313" key="4">
    <source>
        <dbReference type="Proteomes" id="UP000649328"/>
    </source>
</evidence>
<dbReference type="PANTHER" id="PTHR47657:SF7">
    <property type="entry name" value="STEROL REGULATORY ELEMENT-BINDING PROTEIN ECM22"/>
    <property type="match status" value="1"/>
</dbReference>
<dbReference type="PROSITE" id="PS00463">
    <property type="entry name" value="ZN2_CY6_FUNGAL_1"/>
    <property type="match status" value="1"/>
</dbReference>
<reference evidence="3" key="1">
    <citation type="submission" date="2020-10" db="EMBL/GenBank/DDBJ databases">
        <title>The Whole-Genome Sequence of Metschnikowia persimmonesis, a Novel Endophytic Yeast Species Isolated from Medicinal Plant Diospyros kaki Thumb.</title>
        <authorList>
            <person name="Rahmat E."/>
            <person name="Kang Y."/>
        </authorList>
    </citation>
    <scope>NUCLEOTIDE SEQUENCE</scope>
    <source>
        <strain evidence="3">KIOM G15050</strain>
    </source>
</reference>